<keyword evidence="3 6" id="KW-0812">Transmembrane</keyword>
<evidence type="ECO:0000256" key="1">
    <source>
        <dbReference type="ARBA" id="ARBA00004651"/>
    </source>
</evidence>
<protein>
    <submittedName>
        <fullName evidence="7">YihY/virulence factor BrkB family protein</fullName>
    </submittedName>
</protein>
<evidence type="ECO:0000256" key="4">
    <source>
        <dbReference type="ARBA" id="ARBA00022989"/>
    </source>
</evidence>
<dbReference type="RefSeq" id="WP_066752927.1">
    <property type="nucleotide sequence ID" value="NZ_JBHUMB010000005.1"/>
</dbReference>
<dbReference type="Proteomes" id="UP001597418">
    <property type="component" value="Unassembled WGS sequence"/>
</dbReference>
<comment type="subcellular location">
    <subcellularLocation>
        <location evidence="1">Cell membrane</location>
        <topology evidence="1">Multi-pass membrane protein</topology>
    </subcellularLocation>
</comment>
<gene>
    <name evidence="7" type="ORF">ACFSQ6_00525</name>
</gene>
<feature type="transmembrane region" description="Helical" evidence="6">
    <location>
        <begin position="141"/>
        <end position="168"/>
    </location>
</feature>
<keyword evidence="2" id="KW-1003">Cell membrane</keyword>
<keyword evidence="5 6" id="KW-0472">Membrane</keyword>
<name>A0ABW5U7S9_9SPHI</name>
<feature type="transmembrane region" description="Helical" evidence="6">
    <location>
        <begin position="220"/>
        <end position="238"/>
    </location>
</feature>
<dbReference type="PIRSF" id="PIRSF035875">
    <property type="entry name" value="RNase_BN"/>
    <property type="match status" value="1"/>
</dbReference>
<proteinExistence type="predicted"/>
<dbReference type="Pfam" id="PF03631">
    <property type="entry name" value="Virul_fac_BrkB"/>
    <property type="match status" value="1"/>
</dbReference>
<feature type="transmembrane region" description="Helical" evidence="6">
    <location>
        <begin position="188"/>
        <end position="208"/>
    </location>
</feature>
<feature type="transmembrane region" description="Helical" evidence="6">
    <location>
        <begin position="99"/>
        <end position="120"/>
    </location>
</feature>
<accession>A0ABW5U7S9</accession>
<keyword evidence="8" id="KW-1185">Reference proteome</keyword>
<evidence type="ECO:0000313" key="8">
    <source>
        <dbReference type="Proteomes" id="UP001597418"/>
    </source>
</evidence>
<evidence type="ECO:0000256" key="2">
    <source>
        <dbReference type="ARBA" id="ARBA00022475"/>
    </source>
</evidence>
<dbReference type="PANTHER" id="PTHR30213:SF1">
    <property type="entry name" value="INNER MEMBRANE PROTEIN YHJD"/>
    <property type="match status" value="1"/>
</dbReference>
<dbReference type="NCBIfam" id="TIGR00765">
    <property type="entry name" value="yihY_not_rbn"/>
    <property type="match status" value="1"/>
</dbReference>
<feature type="transmembrane region" description="Helical" evidence="6">
    <location>
        <begin position="31"/>
        <end position="54"/>
    </location>
</feature>
<reference evidence="8" key="1">
    <citation type="journal article" date="2019" name="Int. J. Syst. Evol. Microbiol.">
        <title>The Global Catalogue of Microorganisms (GCM) 10K type strain sequencing project: providing services to taxonomists for standard genome sequencing and annotation.</title>
        <authorList>
            <consortium name="The Broad Institute Genomics Platform"/>
            <consortium name="The Broad Institute Genome Sequencing Center for Infectious Disease"/>
            <person name="Wu L."/>
            <person name="Ma J."/>
        </authorList>
    </citation>
    <scope>NUCLEOTIDE SEQUENCE [LARGE SCALE GENOMIC DNA]</scope>
    <source>
        <strain evidence="8">KCTC 42247</strain>
    </source>
</reference>
<organism evidence="7 8">
    <name type="scientific">Sphingobacterium populi</name>
    <dbReference type="NCBI Taxonomy" id="1812824"/>
    <lineage>
        <taxon>Bacteria</taxon>
        <taxon>Pseudomonadati</taxon>
        <taxon>Bacteroidota</taxon>
        <taxon>Sphingobacteriia</taxon>
        <taxon>Sphingobacteriales</taxon>
        <taxon>Sphingobacteriaceae</taxon>
        <taxon>Sphingobacterium</taxon>
    </lineage>
</organism>
<sequence>MLQKIKEYFKLVYDAAMGFVEHDCLKMSAALSYYTVFSIGPLVMILIWTLGFFYGNQIGGSDGAQSEVMEELTALFGADIAVMLESAIQKISEDSKSNIGFVIGIGTLIFTSTTIFVNIQQSINTIWNVKPKPKKGWLKMIVNRLLSFSMILGLAFLLMASLILSSIIGLLSTEIGNTFSWINIDLISWVNTAVTFVVIATLFGFIFSVLPDAKVRFKDILGGAIFTALLFMLGKWGISMYLTNNATASAFGAAGSIIILLSWVYYTSAIIFFGAEFTKRYAIRYGNGIQPSSFAVVIEQTEYEYDPDTGQREKIEKQDNE</sequence>
<evidence type="ECO:0000256" key="6">
    <source>
        <dbReference type="SAM" id="Phobius"/>
    </source>
</evidence>
<evidence type="ECO:0000256" key="3">
    <source>
        <dbReference type="ARBA" id="ARBA00022692"/>
    </source>
</evidence>
<dbReference type="EMBL" id="JBHUMB010000005">
    <property type="protein sequence ID" value="MFD2741872.1"/>
    <property type="molecule type" value="Genomic_DNA"/>
</dbReference>
<evidence type="ECO:0000256" key="5">
    <source>
        <dbReference type="ARBA" id="ARBA00023136"/>
    </source>
</evidence>
<comment type="caution">
    <text evidence="7">The sequence shown here is derived from an EMBL/GenBank/DDBJ whole genome shotgun (WGS) entry which is preliminary data.</text>
</comment>
<feature type="transmembrane region" description="Helical" evidence="6">
    <location>
        <begin position="250"/>
        <end position="275"/>
    </location>
</feature>
<keyword evidence="4 6" id="KW-1133">Transmembrane helix</keyword>
<evidence type="ECO:0000313" key="7">
    <source>
        <dbReference type="EMBL" id="MFD2741872.1"/>
    </source>
</evidence>
<dbReference type="PANTHER" id="PTHR30213">
    <property type="entry name" value="INNER MEMBRANE PROTEIN YHJD"/>
    <property type="match status" value="1"/>
</dbReference>
<dbReference type="InterPro" id="IPR017039">
    <property type="entry name" value="Virul_fac_BrkB"/>
</dbReference>